<dbReference type="InterPro" id="IPR050834">
    <property type="entry name" value="Glycosyltransf_2"/>
</dbReference>
<feature type="domain" description="Glycosyltransferase 2-like" evidence="4">
    <location>
        <begin position="1"/>
        <end position="165"/>
    </location>
</feature>
<dbReference type="AlphaFoldDB" id="S7TF06"/>
<sequence length="331" mass="35662">MPCFNAAATLAAALESILAQTLGDFEVVAVDDGSTDATAEVLRAFAARDTRIRPVFAPHGGIVAALNAGLGVCRGELVARMDADDLCLPERLARQARMFTDDPLLGVASCRVRFGGCENACAGYAAYVEWINGLLGHEEMALSRFVESPLAHPSAMLRRDVLARYGGYAAGRFPEDYELWLRLFAAGVRFAKHPDELLVWNDPPNRLSRTHENYGVDAFYALKSEHLAAWLRANAASWPEVVVWGAGRVSRKRAELLAALGARVSAYVDIDPRKIGQRPGGVRVIAPDMLPAPGAGPFLLTYVASRGARGEIAAHLAARGYLEGAHYLHAA</sequence>
<dbReference type="EMBL" id="ATHI01000002">
    <property type="protein sequence ID" value="EPR35762.1"/>
    <property type="molecule type" value="Genomic_DNA"/>
</dbReference>
<evidence type="ECO:0000313" key="6">
    <source>
        <dbReference type="Proteomes" id="UP000014975"/>
    </source>
</evidence>
<keyword evidence="3 5" id="KW-0808">Transferase</keyword>
<dbReference type="InterPro" id="IPR001173">
    <property type="entry name" value="Glyco_trans_2-like"/>
</dbReference>
<evidence type="ECO:0000256" key="1">
    <source>
        <dbReference type="ARBA" id="ARBA00006739"/>
    </source>
</evidence>
<dbReference type="GO" id="GO:0016757">
    <property type="term" value="F:glycosyltransferase activity"/>
    <property type="evidence" value="ECO:0007669"/>
    <property type="project" value="UniProtKB-KW"/>
</dbReference>
<reference evidence="5 6" key="1">
    <citation type="journal article" date="2013" name="Genome Announc.">
        <title>Draft genome sequences for three mercury-methylating, sulfate-reducing bacteria.</title>
        <authorList>
            <person name="Brown S.D."/>
            <person name="Hurt R.A.Jr."/>
            <person name="Gilmour C.C."/>
            <person name="Elias D.A."/>
        </authorList>
    </citation>
    <scope>NUCLEOTIDE SEQUENCE [LARGE SCALE GENOMIC DNA]</scope>
    <source>
        <strain evidence="5 6">DSM 16529</strain>
    </source>
</reference>
<dbReference type="Gene3D" id="3.90.550.10">
    <property type="entry name" value="Spore Coat Polysaccharide Biosynthesis Protein SpsA, Chain A"/>
    <property type="match status" value="1"/>
</dbReference>
<dbReference type="InterPro" id="IPR036291">
    <property type="entry name" value="NAD(P)-bd_dom_sf"/>
</dbReference>
<dbReference type="PANTHER" id="PTHR43685:SF5">
    <property type="entry name" value="GLYCOSYLTRANSFERASE EPSE-RELATED"/>
    <property type="match status" value="1"/>
</dbReference>
<keyword evidence="6" id="KW-1185">Reference proteome</keyword>
<dbReference type="InterPro" id="IPR029044">
    <property type="entry name" value="Nucleotide-diphossugar_trans"/>
</dbReference>
<evidence type="ECO:0000313" key="5">
    <source>
        <dbReference type="EMBL" id="EPR35762.1"/>
    </source>
</evidence>
<evidence type="ECO:0000256" key="3">
    <source>
        <dbReference type="ARBA" id="ARBA00022679"/>
    </source>
</evidence>
<evidence type="ECO:0000256" key="2">
    <source>
        <dbReference type="ARBA" id="ARBA00022676"/>
    </source>
</evidence>
<dbReference type="eggNOG" id="COG1215">
    <property type="taxonomic scope" value="Bacteria"/>
</dbReference>
<dbReference type="SUPFAM" id="SSF51735">
    <property type="entry name" value="NAD(P)-binding Rossmann-fold domains"/>
    <property type="match status" value="1"/>
</dbReference>
<dbReference type="Proteomes" id="UP000014975">
    <property type="component" value="Unassembled WGS sequence"/>
</dbReference>
<comment type="caution">
    <text evidence="5">The sequence shown here is derived from an EMBL/GenBank/DDBJ whole genome shotgun (WGS) entry which is preliminary data.</text>
</comment>
<keyword evidence="2" id="KW-0328">Glycosyltransferase</keyword>
<name>S7TF06_9BACT</name>
<dbReference type="PANTHER" id="PTHR43685">
    <property type="entry name" value="GLYCOSYLTRANSFERASE"/>
    <property type="match status" value="1"/>
</dbReference>
<evidence type="ECO:0000259" key="4">
    <source>
        <dbReference type="Pfam" id="PF00535"/>
    </source>
</evidence>
<organism evidence="5 6">
    <name type="scientific">Alkalidesulfovibrio alkalitolerans DSM 16529</name>
    <dbReference type="NCBI Taxonomy" id="1121439"/>
    <lineage>
        <taxon>Bacteria</taxon>
        <taxon>Pseudomonadati</taxon>
        <taxon>Thermodesulfobacteriota</taxon>
        <taxon>Desulfovibrionia</taxon>
        <taxon>Desulfovibrionales</taxon>
        <taxon>Desulfovibrionaceae</taxon>
        <taxon>Alkalidesulfovibrio</taxon>
    </lineage>
</organism>
<dbReference type="STRING" id="1121439.dsat_1866"/>
<dbReference type="Pfam" id="PF00535">
    <property type="entry name" value="Glycos_transf_2"/>
    <property type="match status" value="1"/>
</dbReference>
<gene>
    <name evidence="5" type="ORF">dsat_1866</name>
</gene>
<protein>
    <submittedName>
        <fullName evidence="5">Glycosyl transferase family 2</fullName>
    </submittedName>
</protein>
<comment type="similarity">
    <text evidence="1">Belongs to the glycosyltransferase 2 family.</text>
</comment>
<accession>S7TF06</accession>
<dbReference type="PATRIC" id="fig|1121439.3.peg.252"/>
<dbReference type="SUPFAM" id="SSF53448">
    <property type="entry name" value="Nucleotide-diphospho-sugar transferases"/>
    <property type="match status" value="1"/>
</dbReference>
<proteinExistence type="inferred from homology"/>